<dbReference type="EMBL" id="JAODUP010000339">
    <property type="protein sequence ID" value="KAK2152125.1"/>
    <property type="molecule type" value="Genomic_DNA"/>
</dbReference>
<feature type="compositionally biased region" description="Polar residues" evidence="2">
    <location>
        <begin position="88"/>
        <end position="100"/>
    </location>
</feature>
<proteinExistence type="predicted"/>
<evidence type="ECO:0000313" key="5">
    <source>
        <dbReference type="Proteomes" id="UP001208570"/>
    </source>
</evidence>
<feature type="compositionally biased region" description="Low complexity" evidence="2">
    <location>
        <begin position="436"/>
        <end position="451"/>
    </location>
</feature>
<comment type="caution">
    <text evidence="4">The sequence shown here is derived from an EMBL/GenBank/DDBJ whole genome shotgun (WGS) entry which is preliminary data.</text>
</comment>
<dbReference type="Proteomes" id="UP001208570">
    <property type="component" value="Unassembled WGS sequence"/>
</dbReference>
<feature type="domain" description="Rab-GAP TBC" evidence="3">
    <location>
        <begin position="659"/>
        <end position="868"/>
    </location>
</feature>
<keyword evidence="1" id="KW-0343">GTPase activation</keyword>
<evidence type="ECO:0000256" key="1">
    <source>
        <dbReference type="ARBA" id="ARBA00022468"/>
    </source>
</evidence>
<dbReference type="PROSITE" id="PS50086">
    <property type="entry name" value="TBC_RABGAP"/>
    <property type="match status" value="1"/>
</dbReference>
<dbReference type="InterPro" id="IPR000195">
    <property type="entry name" value="Rab-GAP-TBC_dom"/>
</dbReference>
<feature type="compositionally biased region" description="Low complexity" evidence="2">
    <location>
        <begin position="122"/>
        <end position="133"/>
    </location>
</feature>
<feature type="compositionally biased region" description="Polar residues" evidence="2">
    <location>
        <begin position="134"/>
        <end position="144"/>
    </location>
</feature>
<feature type="compositionally biased region" description="Pro residues" evidence="2">
    <location>
        <begin position="452"/>
        <end position="471"/>
    </location>
</feature>
<accession>A0AAD9N0D4</accession>
<name>A0AAD9N0D4_9ANNE</name>
<feature type="compositionally biased region" description="Low complexity" evidence="2">
    <location>
        <begin position="355"/>
        <end position="364"/>
    </location>
</feature>
<evidence type="ECO:0000259" key="3">
    <source>
        <dbReference type="PROSITE" id="PS50086"/>
    </source>
</evidence>
<feature type="compositionally biased region" description="Basic and acidic residues" evidence="2">
    <location>
        <begin position="110"/>
        <end position="121"/>
    </location>
</feature>
<feature type="region of interest" description="Disordered" evidence="2">
    <location>
        <begin position="256"/>
        <end position="280"/>
    </location>
</feature>
<sequence length="980" mass="109325">MEELGVTMALSSLLKKATNLLGLSSPTDVKPVPLDGEIIYCKNNVCVHPPAVLSAETEHHPGYLNIRSQDDDVLGSTLILTWIPNSTLKKNPRSIENSPANRKISPRRSPRQEYAKSDKTSPSEGSPESISSPDYNRSGSGSDNNRPEVTSDRSHGKPKEGLIGGIPSQDDSGIMSGSSVKSDLDEKNNTRDLSDLPKVPGVGQNVNAIHKDKEVNEKSTGKDVAPLRMRSSGSLSSESDTPAEIQLNALVTSPKVKYSQTENIKESDRKRTSSSRSVTSIEMEGDNLVVVTEEADDDSIFLEDQEINCNKNISAVDEVDEQMNGDVFNSDFLNNPRVGQLQPCSTDNIETNGLSSDSSQSSPSVQRYERMLQEMVSKTDVSSVSADLTATDEVIMEDKKNVNRLKESLDLKLNLSALSSPMPDISITDSSKRVRSFSSSSGSSTTTSGPDSSPPSPITPPLYPAMSPPSADPYSLTSESEPNSSSGHQYSSPESLPVYNNMTFPENSINFDAVCSPGGTPASGQAACDQVCGVFSVDLGQMRSLRIFYSDDKCSSGQLVIASRESQYKILHFHHGGLGHLADTFADWKFLAQPEKPQRDLDRHCKHFSVIRPSLCSGQAHPEEGAYEVVNRETWNTHMNEFGQIEDDFHLRKAIFFAGLEPGLRQEMWPFLLHYYPYNSTFEEREQIRNDKYIEYQNIRKQRECLSKEAQEQFFRNVQCIVEKDVVRTDRSHPYFKGENNPNLEILKNILLNYAMAHPYYGYTQGMSDLLAPVLVEIQNEVDAYWCFVGLMQKTIFVSSPKDIDMDKQLIYLLALLELMSPDFYKHLCKVQDGKELLFCHRWILLCFKREFCEDDALCMWEACWAHYQTDYFHLFLCMAVIVVYGEDVVDQDLPADEMLLHFSSLSMHMNGGVILRKARGFLHQFRTLPKIPCTLDGLCTLCGPGMWDSGHVPTVECMGNHEDDLCPYGGKVLHSLSHD</sequence>
<dbReference type="Gene3D" id="1.10.472.80">
    <property type="entry name" value="Ypt/Rab-GAP domain of gyp1p, domain 3"/>
    <property type="match status" value="1"/>
</dbReference>
<dbReference type="SMART" id="SM00164">
    <property type="entry name" value="TBC"/>
    <property type="match status" value="1"/>
</dbReference>
<feature type="compositionally biased region" description="Basic and acidic residues" evidence="2">
    <location>
        <begin position="145"/>
        <end position="160"/>
    </location>
</feature>
<organism evidence="4 5">
    <name type="scientific">Paralvinella palmiformis</name>
    <dbReference type="NCBI Taxonomy" id="53620"/>
    <lineage>
        <taxon>Eukaryota</taxon>
        <taxon>Metazoa</taxon>
        <taxon>Spiralia</taxon>
        <taxon>Lophotrochozoa</taxon>
        <taxon>Annelida</taxon>
        <taxon>Polychaeta</taxon>
        <taxon>Sedentaria</taxon>
        <taxon>Canalipalpata</taxon>
        <taxon>Terebellida</taxon>
        <taxon>Terebelliformia</taxon>
        <taxon>Alvinellidae</taxon>
        <taxon>Paralvinella</taxon>
    </lineage>
</organism>
<dbReference type="GO" id="GO:0005096">
    <property type="term" value="F:GTPase activator activity"/>
    <property type="evidence" value="ECO:0007669"/>
    <property type="project" value="UniProtKB-KW"/>
</dbReference>
<feature type="compositionally biased region" description="Polar residues" evidence="2">
    <location>
        <begin position="169"/>
        <end position="181"/>
    </location>
</feature>
<dbReference type="AlphaFoldDB" id="A0AAD9N0D4"/>
<dbReference type="GO" id="GO:0005769">
    <property type="term" value="C:early endosome"/>
    <property type="evidence" value="ECO:0007669"/>
    <property type="project" value="TreeGrafter"/>
</dbReference>
<dbReference type="InterPro" id="IPR035969">
    <property type="entry name" value="Rab-GAP_TBC_sf"/>
</dbReference>
<feature type="compositionally biased region" description="Polar residues" evidence="2">
    <location>
        <begin position="487"/>
        <end position="499"/>
    </location>
</feature>
<dbReference type="PANTHER" id="PTHR22957">
    <property type="entry name" value="TBC1 DOMAIN FAMILY MEMBER GTPASE-ACTIVATING PROTEIN"/>
    <property type="match status" value="1"/>
</dbReference>
<evidence type="ECO:0000256" key="2">
    <source>
        <dbReference type="SAM" id="MobiDB-lite"/>
    </source>
</evidence>
<dbReference type="FunFam" id="1.10.8.270:FF:000017">
    <property type="entry name" value="TBC1 domain family member 16"/>
    <property type="match status" value="1"/>
</dbReference>
<feature type="compositionally biased region" description="Basic and acidic residues" evidence="2">
    <location>
        <begin position="209"/>
        <end position="221"/>
    </location>
</feature>
<dbReference type="FunFam" id="1.10.472.80:FF:000020">
    <property type="entry name" value="TBC1 domain family, member 16"/>
    <property type="match status" value="1"/>
</dbReference>
<protein>
    <recommendedName>
        <fullName evidence="3">Rab-GAP TBC domain-containing protein</fullName>
    </recommendedName>
</protein>
<reference evidence="4" key="1">
    <citation type="journal article" date="2023" name="Mol. Biol. Evol.">
        <title>Third-Generation Sequencing Reveals the Adaptive Role of the Epigenome in Three Deep-Sea Polychaetes.</title>
        <authorList>
            <person name="Perez M."/>
            <person name="Aroh O."/>
            <person name="Sun Y."/>
            <person name="Lan Y."/>
            <person name="Juniper S.K."/>
            <person name="Young C.R."/>
            <person name="Angers B."/>
            <person name="Qian P.Y."/>
        </authorList>
    </citation>
    <scope>NUCLEOTIDE SEQUENCE</scope>
    <source>
        <strain evidence="4">P08H-3</strain>
    </source>
</reference>
<feature type="compositionally biased region" description="Polar residues" evidence="2">
    <location>
        <begin position="344"/>
        <end position="354"/>
    </location>
</feature>
<evidence type="ECO:0000313" key="4">
    <source>
        <dbReference type="EMBL" id="KAK2152125.1"/>
    </source>
</evidence>
<dbReference type="Gene3D" id="1.10.8.270">
    <property type="entry name" value="putative rabgap domain of human tbc1 domain family member 14 like domains"/>
    <property type="match status" value="1"/>
</dbReference>
<gene>
    <name evidence="4" type="ORF">LSH36_339g05002</name>
</gene>
<feature type="region of interest" description="Disordered" evidence="2">
    <location>
        <begin position="88"/>
        <end position="242"/>
    </location>
</feature>
<feature type="region of interest" description="Disordered" evidence="2">
    <location>
        <begin position="419"/>
        <end position="499"/>
    </location>
</feature>
<keyword evidence="5" id="KW-1185">Reference proteome</keyword>
<dbReference type="Gene3D" id="2.30.29.230">
    <property type="match status" value="1"/>
</dbReference>
<dbReference type="PANTHER" id="PTHR22957:SF547">
    <property type="entry name" value="TBC1 DOMAIN FAMILY MEMBER 16"/>
    <property type="match status" value="1"/>
</dbReference>
<feature type="compositionally biased region" description="Basic and acidic residues" evidence="2">
    <location>
        <begin position="182"/>
        <end position="195"/>
    </location>
</feature>
<dbReference type="SUPFAM" id="SSF47923">
    <property type="entry name" value="Ypt/Rab-GAP domain of gyp1p"/>
    <property type="match status" value="2"/>
</dbReference>
<feature type="compositionally biased region" description="Low complexity" evidence="2">
    <location>
        <begin position="475"/>
        <end position="486"/>
    </location>
</feature>
<dbReference type="Pfam" id="PF00566">
    <property type="entry name" value="RabGAP-TBC"/>
    <property type="match status" value="1"/>
</dbReference>
<feature type="region of interest" description="Disordered" evidence="2">
    <location>
        <begin position="344"/>
        <end position="366"/>
    </location>
</feature>